<evidence type="ECO:0000313" key="2">
    <source>
        <dbReference type="Proteomes" id="UP000500767"/>
    </source>
</evidence>
<protein>
    <submittedName>
        <fullName evidence="1">Uncharacterized protein</fullName>
    </submittedName>
</protein>
<dbReference type="KEGG" id="lck:HN018_24915"/>
<accession>A0A6M8HYL0</accession>
<keyword evidence="1" id="KW-0614">Plasmid</keyword>
<geneLocation type="plasmid" evidence="1 2">
    <name>unnamed2</name>
</geneLocation>
<proteinExistence type="predicted"/>
<keyword evidence="2" id="KW-1185">Reference proteome</keyword>
<dbReference type="AlphaFoldDB" id="A0A6M8HYL0"/>
<organism evidence="1 2">
    <name type="scientific">Lichenicola cladoniae</name>
    <dbReference type="NCBI Taxonomy" id="1484109"/>
    <lineage>
        <taxon>Bacteria</taxon>
        <taxon>Pseudomonadati</taxon>
        <taxon>Pseudomonadota</taxon>
        <taxon>Alphaproteobacteria</taxon>
        <taxon>Acetobacterales</taxon>
        <taxon>Acetobacteraceae</taxon>
        <taxon>Lichenicola</taxon>
    </lineage>
</organism>
<sequence length="55" mass="6068">MALLKIATLVMPYKFVHIAGISPKKAAIKNRVQALETFGGFRTGIVCAYQKLSSW</sequence>
<dbReference type="EMBL" id="CP053710">
    <property type="protein sequence ID" value="QKE93428.1"/>
    <property type="molecule type" value="Genomic_DNA"/>
</dbReference>
<dbReference type="Proteomes" id="UP000500767">
    <property type="component" value="Plasmid unnamed2"/>
</dbReference>
<name>A0A6M8HYL0_9PROT</name>
<gene>
    <name evidence="1" type="ORF">HN018_24915</name>
</gene>
<reference evidence="1 2" key="1">
    <citation type="journal article" date="2014" name="World J. Microbiol. Biotechnol.">
        <title>Biodiversity and physiological characteristics of Antarctic and Arctic lichens-associated bacteria.</title>
        <authorList>
            <person name="Lee Y.M."/>
            <person name="Kim E.H."/>
            <person name="Lee H.K."/>
            <person name="Hong S.G."/>
        </authorList>
    </citation>
    <scope>NUCLEOTIDE SEQUENCE [LARGE SCALE GENOMIC DNA]</scope>
    <source>
        <strain evidence="1 2">PAMC 26569</strain>
        <plasmid evidence="1">unnamed2</plasmid>
    </source>
</reference>
<evidence type="ECO:0000313" key="1">
    <source>
        <dbReference type="EMBL" id="QKE93428.1"/>
    </source>
</evidence>
<dbReference type="RefSeq" id="WP_171835763.1">
    <property type="nucleotide sequence ID" value="NZ_CP053710.1"/>
</dbReference>